<reference evidence="3" key="1">
    <citation type="submission" date="2016-10" db="EMBL/GenBank/DDBJ databases">
        <authorList>
            <person name="Varghese N."/>
            <person name="Submissions S."/>
        </authorList>
    </citation>
    <scope>NUCLEOTIDE SEQUENCE [LARGE SCALE GENOMIC DNA]</scope>
    <source>
        <strain evidence="3">KHC7</strain>
    </source>
</reference>
<dbReference type="OrthoDB" id="3035290at2"/>
<evidence type="ECO:0000313" key="2">
    <source>
        <dbReference type="EMBL" id="SDG06382.1"/>
    </source>
</evidence>
<gene>
    <name evidence="2" type="ORF">SAMN05192586_1302</name>
</gene>
<protein>
    <submittedName>
        <fullName evidence="2">EH_Signature domain-containing protein</fullName>
    </submittedName>
</protein>
<feature type="domain" description="Zorya protein ZorC EH" evidence="1">
    <location>
        <begin position="122"/>
        <end position="419"/>
    </location>
</feature>
<proteinExistence type="predicted"/>
<evidence type="ECO:0000313" key="3">
    <source>
        <dbReference type="Proteomes" id="UP000199355"/>
    </source>
</evidence>
<dbReference type="AlphaFoldDB" id="A0A1G7R6H3"/>
<dbReference type="STRING" id="571438.SAMN05192586_1302"/>
<dbReference type="RefSeq" id="WP_092155399.1">
    <property type="nucleotide sequence ID" value="NZ_FNBX01000030.1"/>
</dbReference>
<organism evidence="2 3">
    <name type="scientific">Desulfovibrio legallii</name>
    <dbReference type="NCBI Taxonomy" id="571438"/>
    <lineage>
        <taxon>Bacteria</taxon>
        <taxon>Pseudomonadati</taxon>
        <taxon>Thermodesulfobacteriota</taxon>
        <taxon>Desulfovibrionia</taxon>
        <taxon>Desulfovibrionales</taxon>
        <taxon>Desulfovibrionaceae</taxon>
        <taxon>Desulfovibrio</taxon>
    </lineage>
</organism>
<name>A0A1G7R6H3_9BACT</name>
<sequence length="446" mass="51110">MSLRDCLRYWRPESLTLAMPPQPVKLSALCQMLAQSVVTVQRVAPSPLSLQELYDSIRDCYLQGRPLTSLPTKTLKQAPWGFYYGEQHLADATNFVAQYFQWLESLSPQRQGRVLILLWYVLMQKYPMHSPSFAWLCHRLDSVLAISPRIKVRQVYKACQNYALLSADGPDLFARDLLTQGLREACTRRLFSEELFASQFVRHGAECAQSLLSRALASPDNLALLRNFIAQYEQEEPVRYLFPKSATINALLLPFVNKIPTEEIYKGLIRDFILRHFKDPRVDNRLWHGAATAAQTVMERWLVAAQLQDFFSILRDTAEPAWQERQRFWSRYLSLGVISKAWVILGKEARMTAKQTTLPRNSFADLTGAMANQSVLLMQIDSLIVIEWSHSGACRLCDEADASVPNFYLDKYSGTELRPPMSLPVRHAGNWKFSISQHIYQQTGIK</sequence>
<dbReference type="Pfam" id="PF15611">
    <property type="entry name" value="EH_Signature"/>
    <property type="match status" value="1"/>
</dbReference>
<dbReference type="EMBL" id="FNBX01000030">
    <property type="protein sequence ID" value="SDG06382.1"/>
    <property type="molecule type" value="Genomic_DNA"/>
</dbReference>
<accession>A0A1G7R6H3</accession>
<evidence type="ECO:0000259" key="1">
    <source>
        <dbReference type="Pfam" id="PF15611"/>
    </source>
</evidence>
<dbReference type="InterPro" id="IPR028943">
    <property type="entry name" value="ZorC_EH_Signature_dom"/>
</dbReference>
<keyword evidence="3" id="KW-1185">Reference proteome</keyword>
<dbReference type="Proteomes" id="UP000199355">
    <property type="component" value="Unassembled WGS sequence"/>
</dbReference>